<reference evidence="1 2" key="1">
    <citation type="submission" date="2014-07" db="EMBL/GenBank/DDBJ databases">
        <title>Genome of Flavobacterium reichenbachii LMG 25512.</title>
        <authorList>
            <person name="Stropko S.J."/>
            <person name="Pipes S.E."/>
            <person name="Newman J.D."/>
        </authorList>
    </citation>
    <scope>NUCLEOTIDE SEQUENCE [LARGE SCALE GENOMIC DNA]</scope>
    <source>
        <strain evidence="1 2">LMG 25512</strain>
    </source>
</reference>
<accession>A0A085ZFR6</accession>
<name>A0A085ZFR6_9FLAO</name>
<organism evidence="1 2">
    <name type="scientific">Flavobacterium reichenbachii</name>
    <dbReference type="NCBI Taxonomy" id="362418"/>
    <lineage>
        <taxon>Bacteria</taxon>
        <taxon>Pseudomonadati</taxon>
        <taxon>Bacteroidota</taxon>
        <taxon>Flavobacteriia</taxon>
        <taxon>Flavobacteriales</taxon>
        <taxon>Flavobacteriaceae</taxon>
        <taxon>Flavobacterium</taxon>
    </lineage>
</organism>
<evidence type="ECO:0000313" key="2">
    <source>
        <dbReference type="Proteomes" id="UP000028715"/>
    </source>
</evidence>
<sequence length="438" mass="51405">MIPKTVIEKEISALSTTLPPITAQMQQWAEKNIFLKWAMLSRGKFHCLECTHSWKPDSQSQSCKNYINCTACRGKLKMHQHNQVHFKEIEYFALTDTCSGYQVVRIICSHKNMKKNVLPAYSHTEVMQHWINPKGEVRTISRSTNVFSNAYDAWQYYSPLEIRTKDFQNSPKYRINPYKVYPHMKVIPLLKRNGFKTSVQGIAPQILFTALLKDSIAETLFKSSQTALLKHYLTSHEQHLRKNWQAVKTCLKQRYQIQDIKIWEDYIALLRWFKKDLSSPSLVCPENLDQAHDRLVAKKRELQHRKHLAQMRAEIQKAEPIYENDKKQFFGLSFTDNDLTVKVLDRVQDFLYEGDTLHHCVFTNEYYKKKDSLIFSAQIENRPVETIEVSLSRMEIIQCRGLRNKATKYHSRILRIINKNLPEIAGRLKKQKKQTAPA</sequence>
<dbReference type="EMBL" id="JPRL01000002">
    <property type="protein sequence ID" value="KFF03280.1"/>
    <property type="molecule type" value="Genomic_DNA"/>
</dbReference>
<comment type="caution">
    <text evidence="1">The sequence shown here is derived from an EMBL/GenBank/DDBJ whole genome shotgun (WGS) entry which is preliminary data.</text>
</comment>
<dbReference type="InterPro" id="IPR025586">
    <property type="entry name" value="PcfJ"/>
</dbReference>
<protein>
    <recommendedName>
        <fullName evidence="3">PcfJ-like protein</fullName>
    </recommendedName>
</protein>
<gene>
    <name evidence="1" type="ORF">IW19_20505</name>
</gene>
<dbReference type="Proteomes" id="UP000028715">
    <property type="component" value="Unassembled WGS sequence"/>
</dbReference>
<dbReference type="eggNOG" id="ENOG502Z9FZ">
    <property type="taxonomic scope" value="Bacteria"/>
</dbReference>
<dbReference type="OrthoDB" id="700137at2"/>
<keyword evidence="2" id="KW-1185">Reference proteome</keyword>
<dbReference type="STRING" id="362418.IW19_20505"/>
<dbReference type="AlphaFoldDB" id="A0A085ZFR6"/>
<proteinExistence type="predicted"/>
<dbReference type="RefSeq" id="WP_035688688.1">
    <property type="nucleotide sequence ID" value="NZ_JPRL01000002.1"/>
</dbReference>
<evidence type="ECO:0000313" key="1">
    <source>
        <dbReference type="EMBL" id="KFF03280.1"/>
    </source>
</evidence>
<dbReference type="Pfam" id="PF14284">
    <property type="entry name" value="PcfJ"/>
    <property type="match status" value="1"/>
</dbReference>
<evidence type="ECO:0008006" key="3">
    <source>
        <dbReference type="Google" id="ProtNLM"/>
    </source>
</evidence>